<keyword evidence="4" id="KW-1185">Reference proteome</keyword>
<protein>
    <recommendedName>
        <fullName evidence="6">Secreted protein</fullName>
    </recommendedName>
</protein>
<dbReference type="Proteomes" id="UP000190306">
    <property type="component" value="Chromosome"/>
</dbReference>
<organism evidence="3 5">
    <name type="scientific">Streptomyces antibioticus</name>
    <dbReference type="NCBI Taxonomy" id="1890"/>
    <lineage>
        <taxon>Bacteria</taxon>
        <taxon>Bacillati</taxon>
        <taxon>Actinomycetota</taxon>
        <taxon>Actinomycetes</taxon>
        <taxon>Kitasatosporales</taxon>
        <taxon>Streptomycetaceae</taxon>
        <taxon>Streptomyces</taxon>
    </lineage>
</organism>
<dbReference type="Proteomes" id="UP000502504">
    <property type="component" value="Chromosome"/>
</dbReference>
<gene>
    <name evidence="2" type="ORF">AFM16_16310</name>
    <name evidence="3" type="ORF">HCX60_16580</name>
</gene>
<dbReference type="EMBL" id="CP050692">
    <property type="protein sequence ID" value="QIT44964.1"/>
    <property type="molecule type" value="Genomic_DNA"/>
</dbReference>
<evidence type="ECO:0008006" key="6">
    <source>
        <dbReference type="Google" id="ProtNLM"/>
    </source>
</evidence>
<feature type="chain" id="PRO_5042200207" description="Secreted protein" evidence="1">
    <location>
        <begin position="28"/>
        <end position="102"/>
    </location>
</feature>
<dbReference type="GeneID" id="93957192"/>
<accession>A0AAE6YA32</accession>
<reference evidence="2 4" key="1">
    <citation type="submission" date="2015-07" db="EMBL/GenBank/DDBJ databases">
        <title>Draft Genome Sequence of Streptomyces antibioticus, IMRU 3720 reveals insights in the evolution of actinomycin biosynthetic gene clusters in Streptomyces.</title>
        <authorList>
            <person name="Crnovcic I."/>
            <person name="Ruckert C."/>
            <person name="Kalinowksi J."/>
            <person name="Keller U."/>
        </authorList>
    </citation>
    <scope>NUCLEOTIDE SEQUENCE [LARGE SCALE GENOMIC DNA]</scope>
    <source>
        <strain evidence="2 4">DSM 41481</strain>
    </source>
</reference>
<evidence type="ECO:0000313" key="2">
    <source>
        <dbReference type="EMBL" id="OOQ50828.1"/>
    </source>
</evidence>
<evidence type="ECO:0000313" key="5">
    <source>
        <dbReference type="Proteomes" id="UP000502504"/>
    </source>
</evidence>
<evidence type="ECO:0000256" key="1">
    <source>
        <dbReference type="SAM" id="SignalP"/>
    </source>
</evidence>
<sequence>MRKLHKVALVAAMIGSLGMAGAGVAAAGDGGSSRECTQGAATKPSINNGLINIPNLNLPLLGNLTESTAIQQSCVNGNDSGTLTGSGIGTEQSGGLLGGLLG</sequence>
<reference evidence="3 5" key="2">
    <citation type="submission" date="2020-03" db="EMBL/GenBank/DDBJ databases">
        <title>Is there a link between lipid content and antibiotic production in Streptomyces?</title>
        <authorList>
            <person name="David M."/>
            <person name="Lejeune C."/>
            <person name="Abreu S."/>
            <person name="Thibessard A."/>
            <person name="Leblond P."/>
            <person name="Chaminade P."/>
            <person name="Virolle M.-J."/>
        </authorList>
    </citation>
    <scope>NUCLEOTIDE SEQUENCE [LARGE SCALE GENOMIC DNA]</scope>
    <source>
        <strain evidence="3 5">DSM 41481</strain>
    </source>
</reference>
<keyword evidence="1" id="KW-0732">Signal</keyword>
<dbReference type="RefSeq" id="WP_030792533.1">
    <property type="nucleotide sequence ID" value="NZ_CM007717.1"/>
</dbReference>
<evidence type="ECO:0000313" key="4">
    <source>
        <dbReference type="Proteomes" id="UP000190306"/>
    </source>
</evidence>
<evidence type="ECO:0000313" key="3">
    <source>
        <dbReference type="EMBL" id="QIT44964.1"/>
    </source>
</evidence>
<proteinExistence type="predicted"/>
<name>A0AAE6YA32_STRAT</name>
<dbReference type="EMBL" id="LHQL01000009">
    <property type="protein sequence ID" value="OOQ50828.1"/>
    <property type="molecule type" value="Genomic_DNA"/>
</dbReference>
<feature type="signal peptide" evidence="1">
    <location>
        <begin position="1"/>
        <end position="27"/>
    </location>
</feature>
<dbReference type="AlphaFoldDB" id="A0AAE6YA32"/>